<keyword evidence="2" id="KW-0560">Oxidoreductase</keyword>
<dbReference type="Gene3D" id="3.40.109.10">
    <property type="entry name" value="NADH Oxidase"/>
    <property type="match status" value="1"/>
</dbReference>
<name>F0TAI9_METLA</name>
<keyword evidence="5" id="KW-1185">Reference proteome</keyword>
<dbReference type="GO" id="GO:0016491">
    <property type="term" value="F:oxidoreductase activity"/>
    <property type="evidence" value="ECO:0007669"/>
    <property type="project" value="UniProtKB-KW"/>
</dbReference>
<dbReference type="RefSeq" id="WP_013645412.1">
    <property type="nucleotide sequence ID" value="NC_015216.1"/>
</dbReference>
<dbReference type="OrthoDB" id="287850at2157"/>
<accession>F0TAI9</accession>
<reference evidence="4 5" key="2">
    <citation type="journal article" date="2014" name="Int. J. Syst. Evol. Microbiol.">
        <title>Methanobacterium paludis sp. nov. and a novel strain of Methanobacterium lacus isolated from northern peatlands.</title>
        <authorList>
            <person name="Cadillo-Quiroz H."/>
            <person name="Brauer S.L."/>
            <person name="Goodson N."/>
            <person name="Yavitt J.B."/>
            <person name="Zinder S.H."/>
        </authorList>
    </citation>
    <scope>NUCLEOTIDE SEQUENCE [LARGE SCALE GENOMIC DNA]</scope>
    <source>
        <strain evidence="4 5">AL-21</strain>
    </source>
</reference>
<dbReference type="InterPro" id="IPR029479">
    <property type="entry name" value="Nitroreductase"/>
</dbReference>
<dbReference type="eggNOG" id="arCOG00288">
    <property type="taxonomic scope" value="Archaea"/>
</dbReference>
<protein>
    <submittedName>
        <fullName evidence="4">Nitroreductase</fullName>
    </submittedName>
</protein>
<evidence type="ECO:0000256" key="1">
    <source>
        <dbReference type="ARBA" id="ARBA00007118"/>
    </source>
</evidence>
<dbReference type="Proteomes" id="UP000007490">
    <property type="component" value="Chromosome"/>
</dbReference>
<dbReference type="AlphaFoldDB" id="F0TAI9"/>
<dbReference type="PANTHER" id="PTHR43673">
    <property type="entry name" value="NAD(P)H NITROREDUCTASE YDGI-RELATED"/>
    <property type="match status" value="1"/>
</dbReference>
<feature type="domain" description="Nitroreductase" evidence="3">
    <location>
        <begin position="7"/>
        <end position="195"/>
    </location>
</feature>
<organism evidence="4 5">
    <name type="scientific">Methanobacterium lacus (strain AL-21)</name>
    <dbReference type="NCBI Taxonomy" id="877455"/>
    <lineage>
        <taxon>Archaea</taxon>
        <taxon>Methanobacteriati</taxon>
        <taxon>Methanobacteriota</taxon>
        <taxon>Methanomada group</taxon>
        <taxon>Methanobacteria</taxon>
        <taxon>Methanobacteriales</taxon>
        <taxon>Methanobacteriaceae</taxon>
        <taxon>Methanobacterium</taxon>
    </lineage>
</organism>
<dbReference type="GeneID" id="10278296"/>
<dbReference type="InterPro" id="IPR000415">
    <property type="entry name" value="Nitroreductase-like"/>
</dbReference>
<dbReference type="EMBL" id="CP002551">
    <property type="protein sequence ID" value="ADZ10061.1"/>
    <property type="molecule type" value="Genomic_DNA"/>
</dbReference>
<evidence type="ECO:0000259" key="3">
    <source>
        <dbReference type="Pfam" id="PF00881"/>
    </source>
</evidence>
<dbReference type="HOGENOM" id="CLU_070764_9_1_2"/>
<dbReference type="SUPFAM" id="SSF55469">
    <property type="entry name" value="FMN-dependent nitroreductase-like"/>
    <property type="match status" value="1"/>
</dbReference>
<sequence>MNVSDALKSRFTCRSFKQKPVSREKITEILEEALHAPSWANTQPWEIYVANAEKLDKIRAEYLEYFDQDKPRNPDVALARTWPDKYQKRIRDLADEMYNHLKISGTDEKERNASWRSNFEFFNAPAVIYLCMNQELGEWSMFDMGAISQSIMLAATEAGLDSAPAINLVVHPEILRSELDIPMELSIVLGIALGYKNDEAPQSSFKSSRRSLEEVVKYYE</sequence>
<reference evidence="5" key="1">
    <citation type="submission" date="2011-02" db="EMBL/GenBank/DDBJ databases">
        <title>Complete sequence of Methanobacterium sp. AL-21.</title>
        <authorList>
            <consortium name="US DOE Joint Genome Institute"/>
            <person name="Lucas S."/>
            <person name="Copeland A."/>
            <person name="Lapidus A."/>
            <person name="Cheng J.-F."/>
            <person name="Goodwin L."/>
            <person name="Pitluck S."/>
            <person name="Chertkov O."/>
            <person name="Detter J.C."/>
            <person name="Han C."/>
            <person name="Tapia R."/>
            <person name="Land M."/>
            <person name="Hauser L."/>
            <person name="Kyrpides N."/>
            <person name="Ivanova N."/>
            <person name="Mikhailova N."/>
            <person name="Pagani I."/>
            <person name="Cadillo-Quiroz H."/>
            <person name="Imachi H."/>
            <person name="Zinder S."/>
            <person name="Liu W."/>
            <person name="Woyke T."/>
        </authorList>
    </citation>
    <scope>NUCLEOTIDE SEQUENCE [LARGE SCALE GENOMIC DNA]</scope>
    <source>
        <strain evidence="5">AL-21</strain>
    </source>
</reference>
<evidence type="ECO:0000256" key="2">
    <source>
        <dbReference type="ARBA" id="ARBA00023002"/>
    </source>
</evidence>
<evidence type="ECO:0000313" key="4">
    <source>
        <dbReference type="EMBL" id="ADZ10061.1"/>
    </source>
</evidence>
<dbReference type="PANTHER" id="PTHR43673:SF10">
    <property type="entry name" value="NADH DEHYDROGENASE_NAD(P)H NITROREDUCTASE XCC3605-RELATED"/>
    <property type="match status" value="1"/>
</dbReference>
<dbReference type="KEGG" id="mel:Metbo_1839"/>
<dbReference type="CDD" id="cd02136">
    <property type="entry name" value="PnbA_NfnB-like"/>
    <property type="match status" value="1"/>
</dbReference>
<gene>
    <name evidence="4" type="ordered locus">Metbo_1839</name>
</gene>
<comment type="similarity">
    <text evidence="1">Belongs to the nitroreductase family.</text>
</comment>
<dbReference type="STRING" id="877455.Metbo_1839"/>
<dbReference type="Pfam" id="PF00881">
    <property type="entry name" value="Nitroreductase"/>
    <property type="match status" value="1"/>
</dbReference>
<proteinExistence type="inferred from homology"/>
<evidence type="ECO:0000313" key="5">
    <source>
        <dbReference type="Proteomes" id="UP000007490"/>
    </source>
</evidence>